<gene>
    <name evidence="7 8" type="primary">mltG</name>
    <name evidence="8" type="ORF">DQQ10_01455</name>
</gene>
<keyword evidence="5 7" id="KW-0456">Lyase</keyword>
<dbReference type="EC" id="4.2.2.29" evidence="7"/>
<keyword evidence="1 7" id="KW-1003">Cell membrane</keyword>
<comment type="function">
    <text evidence="7">Functions as a peptidoglycan terminase that cleaves nascent peptidoglycan strands endolytically to terminate their elongation.</text>
</comment>
<evidence type="ECO:0000256" key="2">
    <source>
        <dbReference type="ARBA" id="ARBA00022692"/>
    </source>
</evidence>
<proteinExistence type="inferred from homology"/>
<dbReference type="GO" id="GO:0005886">
    <property type="term" value="C:plasma membrane"/>
    <property type="evidence" value="ECO:0007669"/>
    <property type="project" value="UniProtKB-SubCell"/>
</dbReference>
<evidence type="ECO:0000256" key="1">
    <source>
        <dbReference type="ARBA" id="ARBA00022475"/>
    </source>
</evidence>
<comment type="subcellular location">
    <subcellularLocation>
        <location evidence="7">Cell membrane</location>
        <topology evidence="7">Single-pass membrane protein</topology>
    </subcellularLocation>
</comment>
<organism evidence="8 9">
    <name type="scientific">Pseudochryseolinea flava</name>
    <dbReference type="NCBI Taxonomy" id="2059302"/>
    <lineage>
        <taxon>Bacteria</taxon>
        <taxon>Pseudomonadati</taxon>
        <taxon>Bacteroidota</taxon>
        <taxon>Cytophagia</taxon>
        <taxon>Cytophagales</taxon>
        <taxon>Fulvivirgaceae</taxon>
        <taxon>Pseudochryseolinea</taxon>
    </lineage>
</organism>
<keyword evidence="3 7" id="KW-1133">Transmembrane helix</keyword>
<feature type="site" description="Important for catalytic activity" evidence="7">
    <location>
        <position position="220"/>
    </location>
</feature>
<comment type="catalytic activity">
    <reaction evidence="7">
        <text>a peptidoglycan chain = a peptidoglycan chain with N-acetyl-1,6-anhydromuramyl-[peptide] at the reducing end + a peptidoglycan chain with N-acetylglucosamine at the non-reducing end.</text>
        <dbReference type="EC" id="4.2.2.29"/>
    </reaction>
</comment>
<dbReference type="GO" id="GO:0008932">
    <property type="term" value="F:lytic endotransglycosylase activity"/>
    <property type="evidence" value="ECO:0007669"/>
    <property type="project" value="UniProtKB-UniRule"/>
</dbReference>
<dbReference type="GO" id="GO:0009252">
    <property type="term" value="P:peptidoglycan biosynthetic process"/>
    <property type="evidence" value="ECO:0007669"/>
    <property type="project" value="UniProtKB-UniRule"/>
</dbReference>
<keyword evidence="6 7" id="KW-0961">Cell wall biogenesis/degradation</keyword>
<dbReference type="AlphaFoldDB" id="A0A364Y987"/>
<dbReference type="GO" id="GO:0071555">
    <property type="term" value="P:cell wall organization"/>
    <property type="evidence" value="ECO:0007669"/>
    <property type="project" value="UniProtKB-KW"/>
</dbReference>
<dbReference type="EMBL" id="QMFY01000001">
    <property type="protein sequence ID" value="RAW02802.1"/>
    <property type="molecule type" value="Genomic_DNA"/>
</dbReference>
<protein>
    <recommendedName>
        <fullName evidence="7">Endolytic murein transglycosylase</fullName>
        <ecNumber evidence="7">4.2.2.29</ecNumber>
    </recommendedName>
    <alternativeName>
        <fullName evidence="7">Peptidoglycan lytic transglycosylase</fullName>
    </alternativeName>
    <alternativeName>
        <fullName evidence="7">Peptidoglycan polymerization terminase</fullName>
    </alternativeName>
</protein>
<dbReference type="Pfam" id="PF02618">
    <property type="entry name" value="YceG"/>
    <property type="match status" value="1"/>
</dbReference>
<dbReference type="Gene3D" id="3.30.160.60">
    <property type="entry name" value="Classic Zinc Finger"/>
    <property type="match status" value="1"/>
</dbReference>
<name>A0A364Y987_9BACT</name>
<evidence type="ECO:0000313" key="8">
    <source>
        <dbReference type="EMBL" id="RAW02802.1"/>
    </source>
</evidence>
<evidence type="ECO:0000256" key="6">
    <source>
        <dbReference type="ARBA" id="ARBA00023316"/>
    </source>
</evidence>
<dbReference type="NCBIfam" id="TIGR00247">
    <property type="entry name" value="endolytic transglycosylase MltG"/>
    <property type="match status" value="1"/>
</dbReference>
<dbReference type="RefSeq" id="WP_112745017.1">
    <property type="nucleotide sequence ID" value="NZ_QMFY01000001.1"/>
</dbReference>
<dbReference type="InterPro" id="IPR003770">
    <property type="entry name" value="MLTG-like"/>
</dbReference>
<keyword evidence="9" id="KW-1185">Reference proteome</keyword>
<dbReference type="HAMAP" id="MF_02065">
    <property type="entry name" value="MltG"/>
    <property type="match status" value="1"/>
</dbReference>
<evidence type="ECO:0000313" key="9">
    <source>
        <dbReference type="Proteomes" id="UP000251889"/>
    </source>
</evidence>
<evidence type="ECO:0000256" key="4">
    <source>
        <dbReference type="ARBA" id="ARBA00023136"/>
    </source>
</evidence>
<comment type="similarity">
    <text evidence="7">Belongs to the transglycosylase MltG family.</text>
</comment>
<evidence type="ECO:0000256" key="3">
    <source>
        <dbReference type="ARBA" id="ARBA00022989"/>
    </source>
</evidence>
<dbReference type="PANTHER" id="PTHR30518:SF2">
    <property type="entry name" value="ENDOLYTIC MUREIN TRANSGLYCOSYLASE"/>
    <property type="match status" value="1"/>
</dbReference>
<keyword evidence="4 7" id="KW-0472">Membrane</keyword>
<dbReference type="OrthoDB" id="9814591at2"/>
<evidence type="ECO:0000256" key="5">
    <source>
        <dbReference type="ARBA" id="ARBA00023239"/>
    </source>
</evidence>
<dbReference type="Gene3D" id="3.30.1490.480">
    <property type="entry name" value="Endolytic murein transglycosylase"/>
    <property type="match status" value="1"/>
</dbReference>
<dbReference type="Proteomes" id="UP000251889">
    <property type="component" value="Unassembled WGS sequence"/>
</dbReference>
<feature type="transmembrane region" description="Helical" evidence="7">
    <location>
        <begin position="7"/>
        <end position="25"/>
    </location>
</feature>
<sequence>MKPNKRLIIFIVLSVLGISFAFYAYQMIYTPNILVGDHPQARLFIVEDSMTFKDIQKKMHEERIVNDLMSFSFLAKLAGFDSEIKPGRYILKPGMSNLEALRLMRSGKQEPVQVTFNNVRVISELAEKITRNLGMQPAEFEAAIIKFCSENKFGFNENNVISMFIPNTYELYYNTSPDRLIEKMHEEYVKFWNETRVNQAKEVGFTPLEISTLASIVQAETIRADEAPIIAGLYINRLKKGIALQADPTLVFAVGDFGLKRVLNEHKAIDSPFNTYKYPGLPPGPISMPEIRSIDAVLNYTKSDYYYMCAKEDFSGRHNFTNSYQEHMQNAARYQKALTIEQRKGEALRKKQQQ</sequence>
<keyword evidence="2 7" id="KW-0812">Transmembrane</keyword>
<comment type="caution">
    <text evidence="8">The sequence shown here is derived from an EMBL/GenBank/DDBJ whole genome shotgun (WGS) entry which is preliminary data.</text>
</comment>
<reference evidence="8 9" key="1">
    <citation type="submission" date="2018-06" db="EMBL/GenBank/DDBJ databases">
        <title>Chryseolinea flavus sp. nov., a member of the phylum Bacteroidetes isolated from soil.</title>
        <authorList>
            <person name="Li Y."/>
            <person name="Wang J."/>
        </authorList>
    </citation>
    <scope>NUCLEOTIDE SEQUENCE [LARGE SCALE GENOMIC DNA]</scope>
    <source>
        <strain evidence="8 9">SDU1-6</strain>
    </source>
</reference>
<dbReference type="CDD" id="cd08010">
    <property type="entry name" value="MltG_like"/>
    <property type="match status" value="1"/>
</dbReference>
<evidence type="ECO:0000256" key="7">
    <source>
        <dbReference type="HAMAP-Rule" id="MF_02065"/>
    </source>
</evidence>
<accession>A0A364Y987</accession>
<dbReference type="PANTHER" id="PTHR30518">
    <property type="entry name" value="ENDOLYTIC MUREIN TRANSGLYCOSYLASE"/>
    <property type="match status" value="1"/>
</dbReference>